<dbReference type="HOGENOM" id="CLU_122791_0_0_6"/>
<organism evidence="1 2">
    <name type="scientific">Klebsiella aerogenes (strain ATCC 13048 / DSM 30053 / CCUG 1429 / JCM 1235 / KCTC 2190 / NBRC 13534 / NCIMB 10102 / NCTC 10006 / CDC 819-56)</name>
    <name type="common">Enterobacter aerogenes</name>
    <dbReference type="NCBI Taxonomy" id="1028307"/>
    <lineage>
        <taxon>Bacteria</taxon>
        <taxon>Pseudomonadati</taxon>
        <taxon>Pseudomonadota</taxon>
        <taxon>Gammaproteobacteria</taxon>
        <taxon>Enterobacterales</taxon>
        <taxon>Enterobacteriaceae</taxon>
        <taxon>Klebsiella/Raoultella group</taxon>
        <taxon>Klebsiella</taxon>
    </lineage>
</organism>
<sequence length="190" mass="21687">MNNCAENEALKTNSDVNNVTLIRRVLQQATDHYPRLIALGFTLHYGNCHSCDNVQQGNAQLLRFHAEAYCRIGDYSKIRIEAGKPSQPTLLRWLWEAESTLSCRMMMLFNFDVCSLPRYDSSASYGIQEVMSLLVAAWREVELDGELTEIKVHRVERTKPADFDKRYAELRDTAMQMASPVAFAKSFPTT</sequence>
<dbReference type="AlphaFoldDB" id="A0A0H3FKN7"/>
<dbReference type="Proteomes" id="UP000008881">
    <property type="component" value="Chromosome"/>
</dbReference>
<dbReference type="KEGG" id="eae:EAE_00130"/>
<dbReference type="EMBL" id="CP002824">
    <property type="protein sequence ID" value="AEG94965.1"/>
    <property type="molecule type" value="Genomic_DNA"/>
</dbReference>
<gene>
    <name evidence="1" type="ordered locus">EAE_00130</name>
</gene>
<evidence type="ECO:0008006" key="3">
    <source>
        <dbReference type="Google" id="ProtNLM"/>
    </source>
</evidence>
<name>A0A0H3FKN7_KLEAK</name>
<proteinExistence type="predicted"/>
<evidence type="ECO:0000313" key="1">
    <source>
        <dbReference type="EMBL" id="AEG94965.1"/>
    </source>
</evidence>
<keyword evidence="2" id="KW-1185">Reference proteome</keyword>
<dbReference type="RefSeq" id="WP_013878123.1">
    <property type="nucleotide sequence ID" value="NC_015663.1"/>
</dbReference>
<dbReference type="GeneID" id="93313145"/>
<evidence type="ECO:0000313" key="2">
    <source>
        <dbReference type="Proteomes" id="UP000008881"/>
    </source>
</evidence>
<dbReference type="eggNOG" id="ENOG502ZI1C">
    <property type="taxonomic scope" value="Bacteria"/>
</dbReference>
<protein>
    <recommendedName>
        <fullName evidence="3">Inovirus Gp2 family protein</fullName>
    </recommendedName>
</protein>
<accession>A0A0H3FKN7</accession>
<reference evidence="1 2" key="1">
    <citation type="journal article" date="2012" name="J. Bacteriol.">
        <title>Complete genome sequence of Enterobacter aerogenes KCTC 2190.</title>
        <authorList>
            <person name="Shin S.H."/>
            <person name="Kim S."/>
            <person name="Kim J.Y."/>
            <person name="Lee S."/>
            <person name="Um Y."/>
            <person name="Oh M.K."/>
            <person name="Kim Y.R."/>
            <person name="Lee J."/>
            <person name="Yang K.S."/>
        </authorList>
    </citation>
    <scope>NUCLEOTIDE SEQUENCE [LARGE SCALE GENOMIC DNA]</scope>
    <source>
        <strain evidence="1 2">KCTC 2190</strain>
    </source>
</reference>